<evidence type="ECO:0000256" key="1">
    <source>
        <dbReference type="SAM" id="Phobius"/>
    </source>
</evidence>
<dbReference type="RefSeq" id="WP_209143129.1">
    <property type="nucleotide sequence ID" value="NZ_JAGHKP010000001.1"/>
</dbReference>
<keyword evidence="1" id="KW-0812">Transmembrane</keyword>
<comment type="caution">
    <text evidence="2">The sequence shown here is derived from an EMBL/GenBank/DDBJ whole genome shotgun (WGS) entry which is preliminary data.</text>
</comment>
<feature type="transmembrane region" description="Helical" evidence="1">
    <location>
        <begin position="22"/>
        <end position="43"/>
    </location>
</feature>
<reference evidence="3" key="1">
    <citation type="submission" date="2021-03" db="EMBL/GenBank/DDBJ databases">
        <title>Assistant Professor.</title>
        <authorList>
            <person name="Huq M.A."/>
        </authorList>
    </citation>
    <scope>NUCLEOTIDE SEQUENCE [LARGE SCALE GENOMIC DNA]</scope>
    <source>
        <strain evidence="3">MAH-28</strain>
    </source>
</reference>
<keyword evidence="1" id="KW-1133">Transmembrane helix</keyword>
<proteinExistence type="predicted"/>
<name>A0ABS3Y934_9BACT</name>
<keyword evidence="3" id="KW-1185">Reference proteome</keyword>
<evidence type="ECO:0000313" key="2">
    <source>
        <dbReference type="EMBL" id="MBO9151184.1"/>
    </source>
</evidence>
<sequence length="66" mass="7608">MDQHTVENTNDFTRDWVSSSRFLFYLKIACILAFLVGGSYALFGHRYKGKPKVAVPESSLYDPKYK</sequence>
<keyword evidence="1" id="KW-0472">Membrane</keyword>
<dbReference type="EMBL" id="JAGHKP010000001">
    <property type="protein sequence ID" value="MBO9151184.1"/>
    <property type="molecule type" value="Genomic_DNA"/>
</dbReference>
<evidence type="ECO:0000313" key="3">
    <source>
        <dbReference type="Proteomes" id="UP000679126"/>
    </source>
</evidence>
<protein>
    <submittedName>
        <fullName evidence="2">Uncharacterized protein</fullName>
    </submittedName>
</protein>
<accession>A0ABS3Y934</accession>
<gene>
    <name evidence="2" type="ORF">J7I43_03130</name>
</gene>
<organism evidence="2 3">
    <name type="scientific">Chitinophaga chungangae</name>
    <dbReference type="NCBI Taxonomy" id="2821488"/>
    <lineage>
        <taxon>Bacteria</taxon>
        <taxon>Pseudomonadati</taxon>
        <taxon>Bacteroidota</taxon>
        <taxon>Chitinophagia</taxon>
        <taxon>Chitinophagales</taxon>
        <taxon>Chitinophagaceae</taxon>
        <taxon>Chitinophaga</taxon>
    </lineage>
</organism>
<dbReference type="Proteomes" id="UP000679126">
    <property type="component" value="Unassembled WGS sequence"/>
</dbReference>